<evidence type="ECO:0000313" key="3">
    <source>
        <dbReference type="Proteomes" id="UP001432099"/>
    </source>
</evidence>
<sequence length="169" mass="19261">MKKRYLLVTFLAMLVACGDSGLANQAVKEAREAFEDGSYQEGVGFLKLATDESSNKKYQIWHEQGEALLKMVEYDQLEDLDKLLLAWTDLNLVDSQPSFVKDEAINYVRSQLNSLEEKINRAIEAEKTSAYDELIALIRFVEKRMGSLKLFRGEIETLIALRDEMEGLS</sequence>
<dbReference type="RefSeq" id="WP_161832099.1">
    <property type="nucleotide sequence ID" value="NZ_AP028127.1"/>
</dbReference>
<name>A0ABM8INN9_9FIRM</name>
<feature type="signal peptide" evidence="1">
    <location>
        <begin position="1"/>
        <end position="25"/>
    </location>
</feature>
<gene>
    <name evidence="2" type="ORF">T23_16710</name>
</gene>
<proteinExistence type="predicted"/>
<evidence type="ECO:0008006" key="4">
    <source>
        <dbReference type="Google" id="ProtNLM"/>
    </source>
</evidence>
<feature type="chain" id="PRO_5047512823" description="Lipoprotein" evidence="1">
    <location>
        <begin position="26"/>
        <end position="169"/>
    </location>
</feature>
<evidence type="ECO:0000313" key="2">
    <source>
        <dbReference type="EMBL" id="BEH91569.1"/>
    </source>
</evidence>
<accession>A0ABM8INN9</accession>
<evidence type="ECO:0000256" key="1">
    <source>
        <dbReference type="SAM" id="SignalP"/>
    </source>
</evidence>
<reference evidence="2" key="1">
    <citation type="journal article" date="2024" name="Int. J. Syst. Evol. Microbiol.">
        <title>Turicibacter faecis sp. nov., isolated from faeces of heart failure mouse model.</title>
        <authorList>
            <person name="Imamura Y."/>
            <person name="Motooka D."/>
            <person name="Nakajima Y."/>
            <person name="Ito S."/>
            <person name="Kitakaze M."/>
            <person name="Iida T."/>
            <person name="Nakamura S."/>
        </authorList>
    </citation>
    <scope>NUCLEOTIDE SEQUENCE</scope>
    <source>
        <strain evidence="2">TC023</strain>
    </source>
</reference>
<dbReference type="EMBL" id="AP028127">
    <property type="protein sequence ID" value="BEH91569.1"/>
    <property type="molecule type" value="Genomic_DNA"/>
</dbReference>
<dbReference type="PROSITE" id="PS51257">
    <property type="entry name" value="PROKAR_LIPOPROTEIN"/>
    <property type="match status" value="1"/>
</dbReference>
<organism evidence="2 3">
    <name type="scientific">Turicibacter faecis</name>
    <dbReference type="NCBI Taxonomy" id="2963365"/>
    <lineage>
        <taxon>Bacteria</taxon>
        <taxon>Bacillati</taxon>
        <taxon>Bacillota</taxon>
        <taxon>Erysipelotrichia</taxon>
        <taxon>Erysipelotrichales</taxon>
        <taxon>Turicibacteraceae</taxon>
        <taxon>Turicibacter</taxon>
    </lineage>
</organism>
<dbReference type="Proteomes" id="UP001432099">
    <property type="component" value="Chromosome"/>
</dbReference>
<keyword evidence="1" id="KW-0732">Signal</keyword>
<keyword evidence="3" id="KW-1185">Reference proteome</keyword>
<protein>
    <recommendedName>
        <fullName evidence="4">Lipoprotein</fullName>
    </recommendedName>
</protein>